<evidence type="ECO:0000313" key="4">
    <source>
        <dbReference type="Proteomes" id="UP000654922"/>
    </source>
</evidence>
<dbReference type="Proteomes" id="UP000641853">
    <property type="component" value="Unassembled WGS sequence"/>
</dbReference>
<protein>
    <recommendedName>
        <fullName evidence="5">C6 transcription factor</fullName>
    </recommendedName>
</protein>
<dbReference type="OrthoDB" id="4934715at2759"/>
<sequence>MLTSRIDNADVWEFSLIVEVLVNESSTGAISALLGKVVFEDLLPDVTNLVLGDVSDLVCSPNPTSYENLVAANAKLDLTYATIPGPCKFRSMSESLLDPPSVVFQRINFYMHYQRARILVNWKILGTSKDTQASDQCWGIVIEAALEILRLQHRMAEECDVLDASRPTGMVDSCFINNGYFLAASILCFLVQHRQDRLSAQDLSEVRSLLEKSLAIWSRTNHLSREASKVVMALRVVLGNPEEPSTHSTTETTASPQVGAGEMAFASCTSFFDDLPLMMSDVDPAAFPTLPLIPMIGNWLQVDRGI</sequence>
<dbReference type="EMBL" id="JACBAE010001321">
    <property type="protein sequence ID" value="KAF7165190.1"/>
    <property type="molecule type" value="Genomic_DNA"/>
</dbReference>
<keyword evidence="3" id="KW-1185">Reference proteome</keyword>
<accession>A0A8H6UTC7</accession>
<organism evidence="1 4">
    <name type="scientific">Aspergillus felis</name>
    <dbReference type="NCBI Taxonomy" id="1287682"/>
    <lineage>
        <taxon>Eukaryota</taxon>
        <taxon>Fungi</taxon>
        <taxon>Dikarya</taxon>
        <taxon>Ascomycota</taxon>
        <taxon>Pezizomycotina</taxon>
        <taxon>Eurotiomycetes</taxon>
        <taxon>Eurotiomycetidae</taxon>
        <taxon>Eurotiales</taxon>
        <taxon>Aspergillaceae</taxon>
        <taxon>Aspergillus</taxon>
        <taxon>Aspergillus subgen. Fumigati</taxon>
    </lineage>
</organism>
<evidence type="ECO:0008006" key="5">
    <source>
        <dbReference type="Google" id="ProtNLM"/>
    </source>
</evidence>
<dbReference type="CDD" id="cd12148">
    <property type="entry name" value="fungal_TF_MHR"/>
    <property type="match status" value="1"/>
</dbReference>
<evidence type="ECO:0000313" key="2">
    <source>
        <dbReference type="EMBL" id="KAF7181253.1"/>
    </source>
</evidence>
<dbReference type="EMBL" id="JACBAG010001818">
    <property type="protein sequence ID" value="KAF7181253.1"/>
    <property type="molecule type" value="Genomic_DNA"/>
</dbReference>
<dbReference type="Proteomes" id="UP000654922">
    <property type="component" value="Unassembled WGS sequence"/>
</dbReference>
<evidence type="ECO:0000313" key="3">
    <source>
        <dbReference type="Proteomes" id="UP000641853"/>
    </source>
</evidence>
<proteinExistence type="predicted"/>
<dbReference type="AlphaFoldDB" id="A0A8H6UTC7"/>
<gene>
    <name evidence="1" type="ORF">CNMCM5623_009456</name>
    <name evidence="2" type="ORF">CNMCM7691_000471</name>
</gene>
<comment type="caution">
    <text evidence="1">The sequence shown here is derived from an EMBL/GenBank/DDBJ whole genome shotgun (WGS) entry which is preliminary data.</text>
</comment>
<name>A0A8H6UTC7_9EURO</name>
<evidence type="ECO:0000313" key="1">
    <source>
        <dbReference type="EMBL" id="KAF7165190.1"/>
    </source>
</evidence>
<reference evidence="1" key="1">
    <citation type="submission" date="2020-06" db="EMBL/GenBank/DDBJ databases">
        <title>Draft genome sequences of strains closely related to Aspergillus parafelis and Aspergillus hiratsukae.</title>
        <authorList>
            <person name="Dos Santos R.A.C."/>
            <person name="Rivero-Menendez O."/>
            <person name="Steenwyk J.L."/>
            <person name="Mead M.E."/>
            <person name="Goldman G.H."/>
            <person name="Alastruey-Izquierdo A."/>
            <person name="Rokas A."/>
        </authorList>
    </citation>
    <scope>NUCLEOTIDE SEQUENCE</scope>
    <source>
        <strain evidence="1">CNM-CM5623</strain>
        <strain evidence="2">CNM-CM7691</strain>
    </source>
</reference>